<keyword evidence="1" id="KW-0175">Coiled coil</keyword>
<reference evidence="4 5" key="1">
    <citation type="submission" date="2018-09" db="EMBL/GenBank/DDBJ databases">
        <title>Genomic Encyclopedia of Archaeal and Bacterial Type Strains, Phase II (KMG-II): from individual species to whole genera.</title>
        <authorList>
            <person name="Goeker M."/>
        </authorList>
    </citation>
    <scope>NUCLEOTIDE SEQUENCE [LARGE SCALE GENOMIC DNA]</scope>
    <source>
        <strain evidence="4 5">DSM 16505</strain>
    </source>
</reference>
<dbReference type="RefSeq" id="WP_120185594.1">
    <property type="nucleotide sequence ID" value="NZ_RAQM01000006.1"/>
</dbReference>
<comment type="caution">
    <text evidence="4">The sequence shown here is derived from an EMBL/GenBank/DDBJ whole genome shotgun (WGS) entry which is preliminary data.</text>
</comment>
<protein>
    <submittedName>
        <fullName evidence="4">FecR family protein</fullName>
    </submittedName>
</protein>
<dbReference type="PANTHER" id="PTHR30273:SF2">
    <property type="entry name" value="PROTEIN FECR"/>
    <property type="match status" value="1"/>
</dbReference>
<dbReference type="InterPro" id="IPR012373">
    <property type="entry name" value="Ferrdict_sens_TM"/>
</dbReference>
<evidence type="ECO:0000256" key="2">
    <source>
        <dbReference type="SAM" id="Phobius"/>
    </source>
</evidence>
<evidence type="ECO:0000313" key="4">
    <source>
        <dbReference type="EMBL" id="RKF04739.1"/>
    </source>
</evidence>
<sequence>MKQNLRIKYLLEKLTNKSLHKNELEELKEALKNEELLEDILEESFNNQDQVHYLDKNNLKKSVWEAIEKRIESKQNQVKIITYNYKWIAALFIIALGVSFFFQKNNSSSLVEIANNDILPKTIQMPDGSKITLRENSRISYHEKFATNRNLTLTGEAFFEVKRDSLYPFSVKADEVTTRVLGTSFTVKTNDSITKISVNTGLVSVQNSSKKEFLRPDELAIFNRKHNTFYKGKTKAVAHNLWAMEQVSFKEITLLELSEVFKTLYEKEIIFSNEDLKAKKLYAFYIKRNESLEKLIDRINYINEVELKNYNNDIRITAKL</sequence>
<dbReference type="InterPro" id="IPR006860">
    <property type="entry name" value="FecR"/>
</dbReference>
<evidence type="ECO:0000259" key="3">
    <source>
        <dbReference type="Pfam" id="PF04773"/>
    </source>
</evidence>
<keyword evidence="5" id="KW-1185">Reference proteome</keyword>
<dbReference type="Proteomes" id="UP000285780">
    <property type="component" value="Unassembled WGS sequence"/>
</dbReference>
<dbReference type="PIRSF" id="PIRSF018266">
    <property type="entry name" value="FecR"/>
    <property type="match status" value="1"/>
</dbReference>
<dbReference type="AlphaFoldDB" id="A0A420E3Y6"/>
<dbReference type="Gene3D" id="2.60.120.1440">
    <property type="match status" value="1"/>
</dbReference>
<dbReference type="EMBL" id="RAQM01000006">
    <property type="protein sequence ID" value="RKF04739.1"/>
    <property type="molecule type" value="Genomic_DNA"/>
</dbReference>
<keyword evidence="2" id="KW-0472">Membrane</keyword>
<evidence type="ECO:0000256" key="1">
    <source>
        <dbReference type="SAM" id="Coils"/>
    </source>
</evidence>
<dbReference type="PANTHER" id="PTHR30273">
    <property type="entry name" value="PERIPLASMIC SIGNAL SENSOR AND SIGMA FACTOR ACTIVATOR FECR-RELATED"/>
    <property type="match status" value="1"/>
</dbReference>
<organism evidence="4 5">
    <name type="scientific">Tenacibaculum lutimaris</name>
    <dbReference type="NCBI Taxonomy" id="285258"/>
    <lineage>
        <taxon>Bacteria</taxon>
        <taxon>Pseudomonadati</taxon>
        <taxon>Bacteroidota</taxon>
        <taxon>Flavobacteriia</taxon>
        <taxon>Flavobacteriales</taxon>
        <taxon>Flavobacteriaceae</taxon>
        <taxon>Tenacibaculum</taxon>
    </lineage>
</organism>
<accession>A0A420E3Y6</accession>
<feature type="coiled-coil region" evidence="1">
    <location>
        <begin position="10"/>
        <end position="44"/>
    </location>
</feature>
<dbReference type="Pfam" id="PF04773">
    <property type="entry name" value="FecR"/>
    <property type="match status" value="1"/>
</dbReference>
<keyword evidence="2" id="KW-0812">Transmembrane</keyword>
<evidence type="ECO:0000313" key="5">
    <source>
        <dbReference type="Proteomes" id="UP000285780"/>
    </source>
</evidence>
<keyword evidence="2" id="KW-1133">Transmembrane helix</keyword>
<gene>
    <name evidence="4" type="ORF">C8N26_0127</name>
</gene>
<dbReference type="GO" id="GO:0016989">
    <property type="term" value="F:sigma factor antagonist activity"/>
    <property type="evidence" value="ECO:0007669"/>
    <property type="project" value="TreeGrafter"/>
</dbReference>
<proteinExistence type="predicted"/>
<feature type="transmembrane region" description="Helical" evidence="2">
    <location>
        <begin position="83"/>
        <end position="102"/>
    </location>
</feature>
<name>A0A420E3Y6_9FLAO</name>
<feature type="domain" description="FecR protein" evidence="3">
    <location>
        <begin position="122"/>
        <end position="203"/>
    </location>
</feature>